<gene>
    <name evidence="1" type="ORF">AKJ08_2219</name>
</gene>
<dbReference type="SUPFAM" id="SSF51445">
    <property type="entry name" value="(Trans)glycosidases"/>
    <property type="match status" value="1"/>
</dbReference>
<accession>A0A0K1PEA9</accession>
<dbReference type="PROSITE" id="PS51257">
    <property type="entry name" value="PROKAR_LIPOPROTEIN"/>
    <property type="match status" value="1"/>
</dbReference>
<keyword evidence="2" id="KW-1185">Reference proteome</keyword>
<dbReference type="OrthoDB" id="916275at2"/>
<dbReference type="InterPro" id="IPR017853">
    <property type="entry name" value="GH"/>
</dbReference>
<dbReference type="KEGG" id="vin:AKJ08_2219"/>
<organism evidence="1 2">
    <name type="scientific">Vulgatibacter incomptus</name>
    <dbReference type="NCBI Taxonomy" id="1391653"/>
    <lineage>
        <taxon>Bacteria</taxon>
        <taxon>Pseudomonadati</taxon>
        <taxon>Myxococcota</taxon>
        <taxon>Myxococcia</taxon>
        <taxon>Myxococcales</taxon>
        <taxon>Cystobacterineae</taxon>
        <taxon>Vulgatibacteraceae</taxon>
        <taxon>Vulgatibacter</taxon>
    </lineage>
</organism>
<dbReference type="EMBL" id="CP012332">
    <property type="protein sequence ID" value="AKU91832.1"/>
    <property type="molecule type" value="Genomic_DNA"/>
</dbReference>
<dbReference type="AlphaFoldDB" id="A0A0K1PEA9"/>
<reference evidence="1 2" key="1">
    <citation type="submission" date="2015-08" db="EMBL/GenBank/DDBJ databases">
        <authorList>
            <person name="Babu N.S."/>
            <person name="Beckwith C.J."/>
            <person name="Beseler K.G."/>
            <person name="Brison A."/>
            <person name="Carone J.V."/>
            <person name="Caskin T.P."/>
            <person name="Diamond M."/>
            <person name="Durham M.E."/>
            <person name="Foxe J.M."/>
            <person name="Go M."/>
            <person name="Henderson B.A."/>
            <person name="Jones I.B."/>
            <person name="McGettigan J.A."/>
            <person name="Micheletti S.J."/>
            <person name="Nasrallah M.E."/>
            <person name="Ortiz D."/>
            <person name="Piller C.R."/>
            <person name="Privatt S.R."/>
            <person name="Schneider S.L."/>
            <person name="Sharp S."/>
            <person name="Smith T.C."/>
            <person name="Stanton J.D."/>
            <person name="Ullery H.E."/>
            <person name="Wilson R.J."/>
            <person name="Serrano M.G."/>
            <person name="Buck G."/>
            <person name="Lee V."/>
            <person name="Wang Y."/>
            <person name="Carvalho R."/>
            <person name="Voegtly L."/>
            <person name="Shi R."/>
            <person name="Duckworth R."/>
            <person name="Johnson A."/>
            <person name="Loviza R."/>
            <person name="Walstead R."/>
            <person name="Shah Z."/>
            <person name="Kiflezghi M."/>
            <person name="Wade K."/>
            <person name="Ball S.L."/>
            <person name="Bradley K.W."/>
            <person name="Asai D.J."/>
            <person name="Bowman C.A."/>
            <person name="Russell D.A."/>
            <person name="Pope W.H."/>
            <person name="Jacobs-Sera D."/>
            <person name="Hendrix R.W."/>
            <person name="Hatfull G.F."/>
        </authorList>
    </citation>
    <scope>NUCLEOTIDE SEQUENCE [LARGE SCALE GENOMIC DNA]</scope>
    <source>
        <strain evidence="1 2">DSM 27710</strain>
    </source>
</reference>
<dbReference type="RefSeq" id="WP_050726087.1">
    <property type="nucleotide sequence ID" value="NZ_CP012332.1"/>
</dbReference>
<protein>
    <submittedName>
        <fullName evidence="1">Uncharacterized protein</fullName>
    </submittedName>
</protein>
<name>A0A0K1PEA9_9BACT</name>
<proteinExistence type="predicted"/>
<dbReference type="Proteomes" id="UP000055590">
    <property type="component" value="Chromosome"/>
</dbReference>
<evidence type="ECO:0000313" key="1">
    <source>
        <dbReference type="EMBL" id="AKU91832.1"/>
    </source>
</evidence>
<sequence>MDRGPGALRHNRRAVTAIAALVAALLAACGGNGPKDPSVEASDRYEFRATDHGFESRKGDEPFRAFYSAGINFGLAVPGTLPGEFLATREQIARWIAATAELGLNTIRIYTVQSPEFYEELRRWNLEHPKMPLFLLQGAWLREPEDVPADYLGEYDRVWFRDELEKVVDVVYGNREILPGGPERPLNWGRAFGTYTADVSPWLLGWLIGREVEPQTLMTTYARHESERAYHGVYFTVEDGDPFEAYIAESFDYLVSHEELGYGRRHPIAFSNWPTLDPLDHYTEPPYPYSSEEMFSLDMKKVAVSPNFTEGVFISYHAYPYYPDFIVYQPDYQVSDAQGSNSYLGYLRDLRAYYEGYTVVISEIGLPSSQGSAKRIPSGLDHGGLDERQQGAGLLRALGSVVDSGMDGFAVFSIVDEWFKRAWIVDPIELPADRRHLWHNAMNPEQNFGLIALRPGSPERFHFVDGTDDGWTSEPRLRKDGGPAAPRGDGYDSMRTLRDLTIEHDEGYLHLLLRVDDLDPMRTGRLDWSKVSYWLAFDTVDPERGDGFLDPAKTIGVERRVEFLLRLDADGASLLVDRPYDLYGVWHGLRDESQAWRTVANDDGIFHPMRNLTNWEYVYEGEQLGPFVDDAIGTLPIGPESEKSDTSFWYSLDEGTLEVRIPWSLLYVTDPSQRRVVDDRGESRRELGTSVTPEIAVAAMSLSPAESPILVDAFGAIPTEDGWRIPASGFARYSWEGWDTVTFHEYRKASFGILKDGLPSLLGRVQPR</sequence>
<dbReference type="STRING" id="1391653.AKJ08_2219"/>
<dbReference type="PATRIC" id="fig|1391653.3.peg.2318"/>
<dbReference type="Gene3D" id="3.20.20.80">
    <property type="entry name" value="Glycosidases"/>
    <property type="match status" value="1"/>
</dbReference>
<evidence type="ECO:0000313" key="2">
    <source>
        <dbReference type="Proteomes" id="UP000055590"/>
    </source>
</evidence>